<dbReference type="AlphaFoldDB" id="A0ABC8R6B7"/>
<feature type="region of interest" description="Disordered" evidence="1">
    <location>
        <begin position="56"/>
        <end position="75"/>
    </location>
</feature>
<reference evidence="2 3" key="1">
    <citation type="submission" date="2024-02" db="EMBL/GenBank/DDBJ databases">
        <authorList>
            <person name="Vignale AGUSTIN F."/>
            <person name="Sosa J E."/>
            <person name="Modenutti C."/>
        </authorList>
    </citation>
    <scope>NUCLEOTIDE SEQUENCE [LARGE SCALE GENOMIC DNA]</scope>
</reference>
<evidence type="ECO:0000313" key="2">
    <source>
        <dbReference type="EMBL" id="CAK9140553.1"/>
    </source>
</evidence>
<feature type="compositionally biased region" description="Gly residues" evidence="1">
    <location>
        <begin position="56"/>
        <end position="66"/>
    </location>
</feature>
<comment type="caution">
    <text evidence="2">The sequence shown here is derived from an EMBL/GenBank/DDBJ whole genome shotgun (WGS) entry which is preliminary data.</text>
</comment>
<dbReference type="EMBL" id="CAUOFW020001056">
    <property type="protein sequence ID" value="CAK9140553.1"/>
    <property type="molecule type" value="Genomic_DNA"/>
</dbReference>
<feature type="region of interest" description="Disordered" evidence="1">
    <location>
        <begin position="1"/>
        <end position="23"/>
    </location>
</feature>
<gene>
    <name evidence="2" type="ORF">ILEXP_LOCUS8013</name>
</gene>
<organism evidence="2 3">
    <name type="scientific">Ilex paraguariensis</name>
    <name type="common">yerba mate</name>
    <dbReference type="NCBI Taxonomy" id="185542"/>
    <lineage>
        <taxon>Eukaryota</taxon>
        <taxon>Viridiplantae</taxon>
        <taxon>Streptophyta</taxon>
        <taxon>Embryophyta</taxon>
        <taxon>Tracheophyta</taxon>
        <taxon>Spermatophyta</taxon>
        <taxon>Magnoliopsida</taxon>
        <taxon>eudicotyledons</taxon>
        <taxon>Gunneridae</taxon>
        <taxon>Pentapetalae</taxon>
        <taxon>asterids</taxon>
        <taxon>campanulids</taxon>
        <taxon>Aquifoliales</taxon>
        <taxon>Aquifoliaceae</taxon>
        <taxon>Ilex</taxon>
    </lineage>
</organism>
<keyword evidence="3" id="KW-1185">Reference proteome</keyword>
<name>A0ABC8R6B7_9AQUA</name>
<evidence type="ECO:0000256" key="1">
    <source>
        <dbReference type="SAM" id="MobiDB-lite"/>
    </source>
</evidence>
<evidence type="ECO:0000313" key="3">
    <source>
        <dbReference type="Proteomes" id="UP001642360"/>
    </source>
</evidence>
<sequence>MGGLGMRFEARTRENVDDGGIGGERMRTERVLEGKLKEAKGKVRVVAELEGDLGNLGGAKAGGGGESAEVVPPGFGSVVFEDGDCG</sequence>
<dbReference type="Proteomes" id="UP001642360">
    <property type="component" value="Unassembled WGS sequence"/>
</dbReference>
<protein>
    <submittedName>
        <fullName evidence="2">Uncharacterized protein</fullName>
    </submittedName>
</protein>
<proteinExistence type="predicted"/>
<accession>A0ABC8R6B7</accession>